<accession>A0A8H3A4Z8</accession>
<evidence type="ECO:0000256" key="3">
    <source>
        <dbReference type="ARBA" id="ARBA00023098"/>
    </source>
</evidence>
<proteinExistence type="predicted"/>
<keyword evidence="3" id="KW-0443">Lipid metabolism</keyword>
<evidence type="ECO:0000256" key="1">
    <source>
        <dbReference type="ARBA" id="ARBA00022801"/>
    </source>
</evidence>
<feature type="domain" description="PNPLA" evidence="5">
    <location>
        <begin position="13"/>
        <end position="138"/>
    </location>
</feature>
<gene>
    <name evidence="6" type="ORF">RDB_LOCUS11586</name>
</gene>
<dbReference type="GO" id="GO:0019369">
    <property type="term" value="P:arachidonate metabolic process"/>
    <property type="evidence" value="ECO:0007669"/>
    <property type="project" value="TreeGrafter"/>
</dbReference>
<organism evidence="6 7">
    <name type="scientific">Rhizoctonia solani</name>
    <dbReference type="NCBI Taxonomy" id="456999"/>
    <lineage>
        <taxon>Eukaryota</taxon>
        <taxon>Fungi</taxon>
        <taxon>Dikarya</taxon>
        <taxon>Basidiomycota</taxon>
        <taxon>Agaricomycotina</taxon>
        <taxon>Agaricomycetes</taxon>
        <taxon>Cantharellales</taxon>
        <taxon>Ceratobasidiaceae</taxon>
        <taxon>Rhizoctonia</taxon>
    </lineage>
</organism>
<evidence type="ECO:0000313" key="6">
    <source>
        <dbReference type="EMBL" id="CAE6395996.1"/>
    </source>
</evidence>
<dbReference type="GO" id="GO:0046486">
    <property type="term" value="P:glycerolipid metabolic process"/>
    <property type="evidence" value="ECO:0007669"/>
    <property type="project" value="UniProtKB-ARBA"/>
</dbReference>
<dbReference type="PANTHER" id="PTHR24185">
    <property type="entry name" value="CALCIUM-INDEPENDENT PHOSPHOLIPASE A2-GAMMA"/>
    <property type="match status" value="1"/>
</dbReference>
<dbReference type="InterPro" id="IPR002641">
    <property type="entry name" value="PNPLA_dom"/>
</dbReference>
<dbReference type="Pfam" id="PF01734">
    <property type="entry name" value="Patatin"/>
    <property type="match status" value="1"/>
</dbReference>
<dbReference type="GO" id="GO:0016020">
    <property type="term" value="C:membrane"/>
    <property type="evidence" value="ECO:0007669"/>
    <property type="project" value="TreeGrafter"/>
</dbReference>
<dbReference type="GO" id="GO:0047499">
    <property type="term" value="F:calcium-independent phospholipase A2 activity"/>
    <property type="evidence" value="ECO:0007669"/>
    <property type="project" value="TreeGrafter"/>
</dbReference>
<sequence>MSNEDESRGLNILCIDGGGARGLSSLIVLREIMNRLNGLGGGNGELKPADCFDVIAGSGTGGLSACMLGRLRMPLDSAIQEYAKLIQDVFADKKIIRTSGPSTYKGTKLRAVLQQIVGKVGKGGETMEEVGSSEDCKT</sequence>
<dbReference type="PROSITE" id="PS51635">
    <property type="entry name" value="PNPLA"/>
    <property type="match status" value="1"/>
</dbReference>
<protein>
    <recommendedName>
        <fullName evidence="5">PNPLA domain-containing protein</fullName>
    </recommendedName>
</protein>
<evidence type="ECO:0000313" key="7">
    <source>
        <dbReference type="Proteomes" id="UP000663831"/>
    </source>
</evidence>
<dbReference type="Gene3D" id="3.40.1090.10">
    <property type="entry name" value="Cytosolic phospholipase A2 catalytic domain"/>
    <property type="match status" value="1"/>
</dbReference>
<comment type="caution">
    <text evidence="6">The sequence shown here is derived from an EMBL/GenBank/DDBJ whole genome shotgun (WGS) entry which is preliminary data.</text>
</comment>
<keyword evidence="2" id="KW-0442">Lipid degradation</keyword>
<dbReference type="AlphaFoldDB" id="A0A8H3A4Z8"/>
<keyword evidence="1" id="KW-0378">Hydrolase</keyword>
<dbReference type="PANTHER" id="PTHR24185:SF1">
    <property type="entry name" value="CALCIUM-INDEPENDENT PHOSPHOLIPASE A2-GAMMA"/>
    <property type="match status" value="1"/>
</dbReference>
<dbReference type="InterPro" id="IPR016035">
    <property type="entry name" value="Acyl_Trfase/lysoPLipase"/>
</dbReference>
<name>A0A8H3A4Z8_9AGAM</name>
<dbReference type="GO" id="GO:0016042">
    <property type="term" value="P:lipid catabolic process"/>
    <property type="evidence" value="ECO:0007669"/>
    <property type="project" value="UniProtKB-KW"/>
</dbReference>
<dbReference type="EMBL" id="CAJMWV010000439">
    <property type="protein sequence ID" value="CAE6395996.1"/>
    <property type="molecule type" value="Genomic_DNA"/>
</dbReference>
<comment type="caution">
    <text evidence="4">Lacks conserved residue(s) required for the propagation of feature annotation.</text>
</comment>
<dbReference type="Proteomes" id="UP000663831">
    <property type="component" value="Unassembled WGS sequence"/>
</dbReference>
<evidence type="ECO:0000259" key="5">
    <source>
        <dbReference type="PROSITE" id="PS51635"/>
    </source>
</evidence>
<feature type="short sequence motif" description="GXGXXG" evidence="4">
    <location>
        <begin position="17"/>
        <end position="22"/>
    </location>
</feature>
<evidence type="ECO:0000256" key="4">
    <source>
        <dbReference type="PROSITE-ProRule" id="PRU01161"/>
    </source>
</evidence>
<evidence type="ECO:0000256" key="2">
    <source>
        <dbReference type="ARBA" id="ARBA00022963"/>
    </source>
</evidence>
<reference evidence="6" key="1">
    <citation type="submission" date="2021-01" db="EMBL/GenBank/DDBJ databases">
        <authorList>
            <person name="Kaushik A."/>
        </authorList>
    </citation>
    <scope>NUCLEOTIDE SEQUENCE</scope>
    <source>
        <strain evidence="6">AG3-1AP</strain>
    </source>
</reference>
<dbReference type="SUPFAM" id="SSF52151">
    <property type="entry name" value="FabD/lysophospholipase-like"/>
    <property type="match status" value="1"/>
</dbReference>